<gene>
    <name evidence="1" type="ORF">BV25DRAFT_1830054</name>
</gene>
<reference evidence="1" key="1">
    <citation type="submission" date="2021-03" db="EMBL/GenBank/DDBJ databases">
        <authorList>
            <consortium name="DOE Joint Genome Institute"/>
            <person name="Ahrendt S."/>
            <person name="Looney B.P."/>
            <person name="Miyauchi S."/>
            <person name="Morin E."/>
            <person name="Drula E."/>
            <person name="Courty P.E."/>
            <person name="Chicoki N."/>
            <person name="Fauchery L."/>
            <person name="Kohler A."/>
            <person name="Kuo A."/>
            <person name="Labutti K."/>
            <person name="Pangilinan J."/>
            <person name="Lipzen A."/>
            <person name="Riley R."/>
            <person name="Andreopoulos W."/>
            <person name="He G."/>
            <person name="Johnson J."/>
            <person name="Barry K.W."/>
            <person name="Grigoriev I.V."/>
            <person name="Nagy L."/>
            <person name="Hibbett D."/>
            <person name="Henrissat B."/>
            <person name="Matheny P.B."/>
            <person name="Labbe J."/>
            <person name="Martin F."/>
        </authorList>
    </citation>
    <scope>NUCLEOTIDE SEQUENCE</scope>
    <source>
        <strain evidence="1">HHB10654</strain>
    </source>
</reference>
<organism evidence="1 2">
    <name type="scientific">Artomyces pyxidatus</name>
    <dbReference type="NCBI Taxonomy" id="48021"/>
    <lineage>
        <taxon>Eukaryota</taxon>
        <taxon>Fungi</taxon>
        <taxon>Dikarya</taxon>
        <taxon>Basidiomycota</taxon>
        <taxon>Agaricomycotina</taxon>
        <taxon>Agaricomycetes</taxon>
        <taxon>Russulales</taxon>
        <taxon>Auriscalpiaceae</taxon>
        <taxon>Artomyces</taxon>
    </lineage>
</organism>
<name>A0ACB8SPW6_9AGAM</name>
<protein>
    <submittedName>
        <fullName evidence="1">Uncharacterized protein</fullName>
    </submittedName>
</protein>
<evidence type="ECO:0000313" key="2">
    <source>
        <dbReference type="Proteomes" id="UP000814140"/>
    </source>
</evidence>
<dbReference type="Proteomes" id="UP000814140">
    <property type="component" value="Unassembled WGS sequence"/>
</dbReference>
<sequence length="248" mass="27967">MPNIITFYDIPGKASTNVAWSPNTWRTRYVLHIKGLAYRTVWLEYPDIKQAMKELGAQPTGTRDGAPLYTLPVIHDPTTGAVVAESLQICKYLDEQYPDTPRLLPTPSRALQVAFLNTYVGECLMGPTLSLVVGHSARQLNPRSEEYFRWMMTKVLGKPEEEVARTAEDREALLKKLINAMEQLGGWKGEYPFLGGDVVSYADVLVAAPLKWFALVGDESEWDRVQKAIAEKWGSFLKAFSEWEVIPM</sequence>
<accession>A0ACB8SPW6</accession>
<evidence type="ECO:0000313" key="1">
    <source>
        <dbReference type="EMBL" id="KAI0058409.1"/>
    </source>
</evidence>
<proteinExistence type="predicted"/>
<dbReference type="EMBL" id="MU277235">
    <property type="protein sequence ID" value="KAI0058409.1"/>
    <property type="molecule type" value="Genomic_DNA"/>
</dbReference>
<keyword evidence="2" id="KW-1185">Reference proteome</keyword>
<reference evidence="1" key="2">
    <citation type="journal article" date="2022" name="New Phytol.">
        <title>Evolutionary transition to the ectomycorrhizal habit in the genomes of a hyperdiverse lineage of mushroom-forming fungi.</title>
        <authorList>
            <person name="Looney B."/>
            <person name="Miyauchi S."/>
            <person name="Morin E."/>
            <person name="Drula E."/>
            <person name="Courty P.E."/>
            <person name="Kohler A."/>
            <person name="Kuo A."/>
            <person name="LaButti K."/>
            <person name="Pangilinan J."/>
            <person name="Lipzen A."/>
            <person name="Riley R."/>
            <person name="Andreopoulos W."/>
            <person name="He G."/>
            <person name="Johnson J."/>
            <person name="Nolan M."/>
            <person name="Tritt A."/>
            <person name="Barry K.W."/>
            <person name="Grigoriev I.V."/>
            <person name="Nagy L.G."/>
            <person name="Hibbett D."/>
            <person name="Henrissat B."/>
            <person name="Matheny P.B."/>
            <person name="Labbe J."/>
            <person name="Martin F.M."/>
        </authorList>
    </citation>
    <scope>NUCLEOTIDE SEQUENCE</scope>
    <source>
        <strain evidence="1">HHB10654</strain>
    </source>
</reference>
<comment type="caution">
    <text evidence="1">The sequence shown here is derived from an EMBL/GenBank/DDBJ whole genome shotgun (WGS) entry which is preliminary data.</text>
</comment>